<feature type="region of interest" description="Disordered" evidence="1">
    <location>
        <begin position="389"/>
        <end position="410"/>
    </location>
</feature>
<proteinExistence type="predicted"/>
<dbReference type="Proteomes" id="UP000285120">
    <property type="component" value="Unassembled WGS sequence"/>
</dbReference>
<feature type="transmembrane region" description="Helical" evidence="2">
    <location>
        <begin position="308"/>
        <end position="334"/>
    </location>
</feature>
<dbReference type="OrthoDB" id="8477132at2"/>
<feature type="transmembrane region" description="Helical" evidence="2">
    <location>
        <begin position="267"/>
        <end position="288"/>
    </location>
</feature>
<comment type="caution">
    <text evidence="3">The sequence shown here is derived from an EMBL/GenBank/DDBJ whole genome shotgun (WGS) entry which is preliminary data.</text>
</comment>
<dbReference type="RefSeq" id="WP_120191748.1">
    <property type="nucleotide sequence ID" value="NZ_RAPK01000006.1"/>
</dbReference>
<evidence type="ECO:0000256" key="2">
    <source>
        <dbReference type="SAM" id="Phobius"/>
    </source>
</evidence>
<dbReference type="EMBL" id="RAPK01000006">
    <property type="protein sequence ID" value="RKD76337.1"/>
    <property type="molecule type" value="Genomic_DNA"/>
</dbReference>
<evidence type="ECO:0008006" key="5">
    <source>
        <dbReference type="Google" id="ProtNLM"/>
    </source>
</evidence>
<feature type="transmembrane region" description="Helical" evidence="2">
    <location>
        <begin position="354"/>
        <end position="375"/>
    </location>
</feature>
<reference evidence="3 4" key="1">
    <citation type="submission" date="2018-09" db="EMBL/GenBank/DDBJ databases">
        <title>Genomic Encyclopedia of Archaeal and Bacterial Type Strains, Phase II (KMG-II): from individual species to whole genera.</title>
        <authorList>
            <person name="Goeker M."/>
        </authorList>
    </citation>
    <scope>NUCLEOTIDE SEQUENCE [LARGE SCALE GENOMIC DNA]</scope>
    <source>
        <strain evidence="3 4">DSM 17008</strain>
    </source>
</reference>
<dbReference type="AlphaFoldDB" id="A0A419V8F5"/>
<sequence>MDNNSRTVKEQDPTGDTVSIGLIASPEMASSIAQAIEPDFPFFLELYVEDNVSWKVEVVTDAFAGSAEKASDIMKEAEAVKEAHGWDYAVCLTDLPFFREGNFLVAEVNGKRKISQLSIPALGAVPMKKRVREASLQLISEMYHGSSKEVRDREQEKMDRIQRRNEQHIPKKNARDLVRKGWFERMAPIDRAQPKESSSESDVRFMARAKWNGYVRLITGMIQANNPWTIFSAFKNVIALAFASGAYAMIFPTLWQLGEAYDWQRSLLLMAASFTALTSWIIISHGLWERRSKTESATMVKLHNTTTILTLSMGVLGYYVVLFCLFFFAVFLFIPVSLLESSTGLDREVGFAYYLSLTWLVTSLATCIGALGAGLEDEEAVLNGTYGYRQRQRKKQAKKEQEQKEYEGKT</sequence>
<organism evidence="3 4">
    <name type="scientific">Sinobaca qinghaiensis</name>
    <dbReference type="NCBI Taxonomy" id="342944"/>
    <lineage>
        <taxon>Bacteria</taxon>
        <taxon>Bacillati</taxon>
        <taxon>Bacillota</taxon>
        <taxon>Bacilli</taxon>
        <taxon>Bacillales</taxon>
        <taxon>Sporolactobacillaceae</taxon>
        <taxon>Sinobaca</taxon>
    </lineage>
</organism>
<keyword evidence="4" id="KW-1185">Reference proteome</keyword>
<evidence type="ECO:0000313" key="4">
    <source>
        <dbReference type="Proteomes" id="UP000285120"/>
    </source>
</evidence>
<name>A0A419V8F5_9BACL</name>
<feature type="compositionally biased region" description="Basic and acidic residues" evidence="1">
    <location>
        <begin position="398"/>
        <end position="410"/>
    </location>
</feature>
<feature type="transmembrane region" description="Helical" evidence="2">
    <location>
        <begin position="237"/>
        <end position="255"/>
    </location>
</feature>
<keyword evidence="2" id="KW-1133">Transmembrane helix</keyword>
<evidence type="ECO:0000256" key="1">
    <source>
        <dbReference type="SAM" id="MobiDB-lite"/>
    </source>
</evidence>
<protein>
    <recommendedName>
        <fullName evidence="5">5,10-methylene-tetrahydrofolate dehydrogenase</fullName>
    </recommendedName>
</protein>
<gene>
    <name evidence="3" type="ORF">ATL39_0553</name>
</gene>
<evidence type="ECO:0000313" key="3">
    <source>
        <dbReference type="EMBL" id="RKD76337.1"/>
    </source>
</evidence>
<keyword evidence="2" id="KW-0472">Membrane</keyword>
<keyword evidence="2" id="KW-0812">Transmembrane</keyword>
<accession>A0A419V8F5</accession>